<dbReference type="VEuPathDB" id="FungiDB:MAPG_11510"/>
<accession>A0A0H2U8G4</accession>
<proteinExistence type="predicted"/>
<protein>
    <recommendedName>
        <fullName evidence="4">DUF2427 domain-containing protein</fullName>
    </recommendedName>
</protein>
<dbReference type="PANTHER" id="PTHR31685:SF3">
    <property type="entry name" value="INTEGRAL MEMBRANE PROTEIN (AFU_ORTHOLOGUE AFUA_6G12730)"/>
    <property type="match status" value="1"/>
</dbReference>
<evidence type="ECO:0000256" key="2">
    <source>
        <dbReference type="SAM" id="Phobius"/>
    </source>
</evidence>
<dbReference type="Pfam" id="PF10348">
    <property type="entry name" value="DUF2427"/>
    <property type="match status" value="1"/>
</dbReference>
<feature type="non-terminal residue" evidence="5">
    <location>
        <position position="118"/>
    </location>
</feature>
<dbReference type="OrthoDB" id="4005299at2759"/>
<feature type="transmembrane region" description="Helical" evidence="2">
    <location>
        <begin position="75"/>
        <end position="99"/>
    </location>
</feature>
<dbReference type="PANTHER" id="PTHR31685">
    <property type="entry name" value="INTEGRAL MEMBRANE PROTEIN (AFU_ORTHOLOGUE AFUA_6G12730)-RELATED"/>
    <property type="match status" value="1"/>
</dbReference>
<feature type="chain" id="PRO_5005202600" description="DUF2427 domain-containing protein" evidence="3">
    <location>
        <begin position="28"/>
        <end position="118"/>
    </location>
</feature>
<feature type="compositionally biased region" description="Basic and acidic residues" evidence="1">
    <location>
        <begin position="48"/>
        <end position="61"/>
    </location>
</feature>
<organism evidence="5">
    <name type="scientific">Magnaporthiopsis poae (strain ATCC 64411 / 73-15)</name>
    <name type="common">Kentucky bluegrass fungus</name>
    <name type="synonym">Magnaporthe poae</name>
    <dbReference type="NCBI Taxonomy" id="644358"/>
    <lineage>
        <taxon>Eukaryota</taxon>
        <taxon>Fungi</taxon>
        <taxon>Dikarya</taxon>
        <taxon>Ascomycota</taxon>
        <taxon>Pezizomycotina</taxon>
        <taxon>Sordariomycetes</taxon>
        <taxon>Sordariomycetidae</taxon>
        <taxon>Magnaporthales</taxon>
        <taxon>Magnaporthaceae</taxon>
        <taxon>Magnaporthiopsis</taxon>
    </lineage>
</organism>
<dbReference type="AlphaFoldDB" id="A0A0H2U8G4"/>
<evidence type="ECO:0000256" key="3">
    <source>
        <dbReference type="SAM" id="SignalP"/>
    </source>
</evidence>
<keyword evidence="2" id="KW-0472">Membrane</keyword>
<reference evidence="5" key="2">
    <citation type="submission" date="2011-03" db="EMBL/GenBank/DDBJ databases">
        <title>Annotation of Magnaporthe poae ATCC 64411.</title>
        <authorList>
            <person name="Ma L.-J."/>
            <person name="Dead R."/>
            <person name="Young S.K."/>
            <person name="Zeng Q."/>
            <person name="Gargeya S."/>
            <person name="Fitzgerald M."/>
            <person name="Haas B."/>
            <person name="Abouelleil A."/>
            <person name="Alvarado L."/>
            <person name="Arachchi H.M."/>
            <person name="Berlin A."/>
            <person name="Brown A."/>
            <person name="Chapman S.B."/>
            <person name="Chen Z."/>
            <person name="Dunbar C."/>
            <person name="Freedman E."/>
            <person name="Gearin G."/>
            <person name="Gellesch M."/>
            <person name="Goldberg J."/>
            <person name="Griggs A."/>
            <person name="Gujja S."/>
            <person name="Heiman D."/>
            <person name="Howarth C."/>
            <person name="Larson L."/>
            <person name="Lui A."/>
            <person name="MacDonald P.J.P."/>
            <person name="Mehta T."/>
            <person name="Montmayeur A."/>
            <person name="Murphy C."/>
            <person name="Neiman D."/>
            <person name="Pearson M."/>
            <person name="Priest M."/>
            <person name="Roberts A."/>
            <person name="Saif S."/>
            <person name="Shea T."/>
            <person name="Shenoy N."/>
            <person name="Sisk P."/>
            <person name="Stolte C."/>
            <person name="Sykes S."/>
            <person name="Yandava C."/>
            <person name="Wortman J."/>
            <person name="Nusbaum C."/>
            <person name="Birren B."/>
        </authorList>
    </citation>
    <scope>NUCLEOTIDE SEQUENCE</scope>
    <source>
        <strain evidence="5">ATCC 64411</strain>
    </source>
</reference>
<dbReference type="InterPro" id="IPR018825">
    <property type="entry name" value="DUF2427"/>
</dbReference>
<feature type="signal peptide" evidence="3">
    <location>
        <begin position="1"/>
        <end position="27"/>
    </location>
</feature>
<reference evidence="5" key="1">
    <citation type="submission" date="2010-05" db="EMBL/GenBank/DDBJ databases">
        <title>The Genome Sequence of Magnaporthe poae strain ATCC 64411.</title>
        <authorList>
            <consortium name="The Broad Institute Genome Sequencing Platform"/>
            <consortium name="Broad Institute Genome Sequencing Center for Infectious Disease"/>
            <person name="Ma L.-J."/>
            <person name="Dead R."/>
            <person name="Young S."/>
            <person name="Zeng Q."/>
            <person name="Koehrsen M."/>
            <person name="Alvarado L."/>
            <person name="Berlin A."/>
            <person name="Chapman S.B."/>
            <person name="Chen Z."/>
            <person name="Freedman E."/>
            <person name="Gellesch M."/>
            <person name="Goldberg J."/>
            <person name="Griggs A."/>
            <person name="Gujja S."/>
            <person name="Heilman E.R."/>
            <person name="Heiman D."/>
            <person name="Hepburn T."/>
            <person name="Howarth C."/>
            <person name="Jen D."/>
            <person name="Larson L."/>
            <person name="Mehta T."/>
            <person name="Neiman D."/>
            <person name="Pearson M."/>
            <person name="Roberts A."/>
            <person name="Saif S."/>
            <person name="Shea T."/>
            <person name="Shenoy N."/>
            <person name="Sisk P."/>
            <person name="Stolte C."/>
            <person name="Sykes S."/>
            <person name="Walk T."/>
            <person name="White J."/>
            <person name="Yandava C."/>
            <person name="Haas B."/>
            <person name="Nusbaum C."/>
            <person name="Birren B."/>
        </authorList>
    </citation>
    <scope>NUCLEOTIDE SEQUENCE</scope>
    <source>
        <strain evidence="5">ATCC 64411</strain>
    </source>
</reference>
<dbReference type="EMBL" id="GL876982">
    <property type="protein sequence ID" value="KLU92565.1"/>
    <property type="molecule type" value="Genomic_DNA"/>
</dbReference>
<feature type="region of interest" description="Disordered" evidence="1">
    <location>
        <begin position="36"/>
        <end position="61"/>
    </location>
</feature>
<name>A0A0H2U8G4_MAGP6</name>
<keyword evidence="2" id="KW-1133">Transmembrane helix</keyword>
<sequence>MKGRIKSTVAALGLAVSLLSLIPAVLAHGGGEGLRGRDMEMDMGQGHSHSDPAPKPSHDAYPESYFSHPELQGVLYAHIAVMVLAWVFVLPVAVMFSIARSRHTFASQLVFGAVNGAG</sequence>
<keyword evidence="3" id="KW-0732">Signal</keyword>
<evidence type="ECO:0000256" key="1">
    <source>
        <dbReference type="SAM" id="MobiDB-lite"/>
    </source>
</evidence>
<gene>
    <name evidence="5" type="ORF">MAPG_11510</name>
</gene>
<evidence type="ECO:0000313" key="5">
    <source>
        <dbReference type="EMBL" id="KLU92565.1"/>
    </source>
</evidence>
<evidence type="ECO:0000259" key="4">
    <source>
        <dbReference type="Pfam" id="PF10348"/>
    </source>
</evidence>
<keyword evidence="2" id="KW-0812">Transmembrane</keyword>
<feature type="domain" description="DUF2427" evidence="4">
    <location>
        <begin position="61"/>
        <end position="117"/>
    </location>
</feature>